<reference evidence="2 3" key="1">
    <citation type="submission" date="2016-10" db="EMBL/GenBank/DDBJ databases">
        <authorList>
            <person name="de Groot N.N."/>
        </authorList>
    </citation>
    <scope>NUCLEOTIDE SEQUENCE [LARGE SCALE GENOMIC DNA]</scope>
    <source>
        <strain evidence="2 3">DSM 16199</strain>
    </source>
</reference>
<name>A0A1I4K9M0_9RHOB</name>
<dbReference type="Gene3D" id="3.40.50.1110">
    <property type="entry name" value="SGNH hydrolase"/>
    <property type="match status" value="1"/>
</dbReference>
<sequence length="431" mass="44092">VPDPDPIPDPAPDPDPTPDPVPDPDPTPDPTPDPGPALAALPVAPTTRWHPGFSQVTVQDGRVVTATDLQGLAGVISVGAGLGPQALSDGQGRAFWRFAGAQALEVAAGLVCDTRAISVFMVARVPRHPASYNRYFSLGAQGQGSQVNTLGGALESRVISRSASFAQSFGKVASSAPSGAEWLVTGAQKQVIGAVCGAAGTRLSLNERSAAVAAAYKVTGVSGAEIGRYAWSPGAAGSWGVFDLYDMVVYDRTLTEAEAQAVSEALMQAHDIVPITSQLVLEGDSITQGTGDVTDALSCAAVLTEPGTNHVPPGWRVCNLGTSGNKIADLVAKRDAVNGWAAQVLPGQNVMAFEVGRNDVAAGVSPAALYSGVVAYLNTASTGVLQRGWSVRAMANIASSPALMPQIEAQRSALRSAQFLSDTGAQAGGAF</sequence>
<dbReference type="InterPro" id="IPR036514">
    <property type="entry name" value="SGNH_hydro_sf"/>
</dbReference>
<evidence type="ECO:0000256" key="1">
    <source>
        <dbReference type="SAM" id="MobiDB-lite"/>
    </source>
</evidence>
<feature type="non-terminal residue" evidence="2">
    <location>
        <position position="431"/>
    </location>
</feature>
<proteinExistence type="predicted"/>
<evidence type="ECO:0000313" key="3">
    <source>
        <dbReference type="Proteomes" id="UP000199550"/>
    </source>
</evidence>
<feature type="compositionally biased region" description="Pro residues" evidence="1">
    <location>
        <begin position="1"/>
        <end position="35"/>
    </location>
</feature>
<dbReference type="EMBL" id="FOTF01000072">
    <property type="protein sequence ID" value="SFL75349.1"/>
    <property type="molecule type" value="Genomic_DNA"/>
</dbReference>
<evidence type="ECO:0000313" key="2">
    <source>
        <dbReference type="EMBL" id="SFL75349.1"/>
    </source>
</evidence>
<dbReference type="AlphaFoldDB" id="A0A1I4K9M0"/>
<dbReference type="RefSeq" id="WP_090192200.1">
    <property type="nucleotide sequence ID" value="NZ_FOTF01000072.1"/>
</dbReference>
<accession>A0A1I4K9M0</accession>
<dbReference type="GO" id="GO:0016788">
    <property type="term" value="F:hydrolase activity, acting on ester bonds"/>
    <property type="evidence" value="ECO:0007669"/>
    <property type="project" value="UniProtKB-ARBA"/>
</dbReference>
<keyword evidence="3" id="KW-1185">Reference proteome</keyword>
<protein>
    <recommendedName>
        <fullName evidence="4">Concanavalin A-like lectin/glucanases superfamily protein</fullName>
    </recommendedName>
</protein>
<organism evidence="2 3">
    <name type="scientific">Loktanella salsilacus</name>
    <dbReference type="NCBI Taxonomy" id="195913"/>
    <lineage>
        <taxon>Bacteria</taxon>
        <taxon>Pseudomonadati</taxon>
        <taxon>Pseudomonadota</taxon>
        <taxon>Alphaproteobacteria</taxon>
        <taxon>Rhodobacterales</taxon>
        <taxon>Roseobacteraceae</taxon>
        <taxon>Loktanella</taxon>
    </lineage>
</organism>
<dbReference type="Proteomes" id="UP000199550">
    <property type="component" value="Unassembled WGS sequence"/>
</dbReference>
<dbReference type="SUPFAM" id="SSF52266">
    <property type="entry name" value="SGNH hydrolase"/>
    <property type="match status" value="1"/>
</dbReference>
<feature type="non-terminal residue" evidence="2">
    <location>
        <position position="1"/>
    </location>
</feature>
<gene>
    <name evidence="2" type="ORF">SAMN04488004_1721</name>
</gene>
<evidence type="ECO:0008006" key="4">
    <source>
        <dbReference type="Google" id="ProtNLM"/>
    </source>
</evidence>
<feature type="region of interest" description="Disordered" evidence="1">
    <location>
        <begin position="1"/>
        <end position="36"/>
    </location>
</feature>